<gene>
    <name evidence="1" type="ORF">KU39_861</name>
</gene>
<organism evidence="1 2">
    <name type="scientific">Piscirickettsia salmonis</name>
    <dbReference type="NCBI Taxonomy" id="1238"/>
    <lineage>
        <taxon>Bacteria</taxon>
        <taxon>Pseudomonadati</taxon>
        <taxon>Pseudomonadota</taxon>
        <taxon>Gammaproteobacteria</taxon>
        <taxon>Thiotrichales</taxon>
        <taxon>Piscirickettsiaceae</taxon>
        <taxon>Piscirickettsia</taxon>
    </lineage>
</organism>
<dbReference type="EMBL" id="CP012508">
    <property type="protein sequence ID" value="ALB22044.1"/>
    <property type="molecule type" value="Genomic_DNA"/>
</dbReference>
<dbReference type="Proteomes" id="UP000029558">
    <property type="component" value="Chromosome"/>
</dbReference>
<sequence length="79" mass="9108">MITDEVFLSFCQTTILTITKVMSDFCVGYKDFEHKEIWLEGVKDKIHQGVDKFFNAGNESSDLKVTSKTFFQSLRAMEC</sequence>
<dbReference type="RefSeq" id="WP_017376900.1">
    <property type="nucleotide sequence ID" value="NZ_CP012508.1"/>
</dbReference>
<name>A0AAC8VGQ0_PISSA</name>
<dbReference type="AlphaFoldDB" id="A0AAC8VGQ0"/>
<accession>A0AAC8VGQ0</accession>
<reference evidence="1 2" key="1">
    <citation type="journal article" date="2014" name="Genome Announc.">
        <title>Comparative Genome Analysis of Two Isolates of the Fish Pathogen Piscirickettsia salmonis from Different Hosts Reveals Major Differences in Virulence-Associated Secretion Systems.</title>
        <authorList>
            <person name="Bohle H."/>
            <person name="Henriquez P."/>
            <person name="Grothusen H."/>
            <person name="Navas E."/>
            <person name="Sandoval A."/>
            <person name="Bustamante F."/>
            <person name="Bustos P."/>
            <person name="Mancilla M."/>
        </authorList>
    </citation>
    <scope>NUCLEOTIDE SEQUENCE [LARGE SCALE GENOMIC DNA]</scope>
    <source>
        <strain evidence="2">B1-32597</strain>
    </source>
</reference>
<evidence type="ECO:0000313" key="2">
    <source>
        <dbReference type="Proteomes" id="UP000029558"/>
    </source>
</evidence>
<evidence type="ECO:0000313" key="1">
    <source>
        <dbReference type="EMBL" id="ALB22044.1"/>
    </source>
</evidence>
<protein>
    <submittedName>
        <fullName evidence="1">Uncharacterized protein</fullName>
    </submittedName>
</protein>
<proteinExistence type="predicted"/>